<dbReference type="Pfam" id="PF18545">
    <property type="entry name" value="HalOD1"/>
    <property type="match status" value="1"/>
</dbReference>
<keyword evidence="3" id="KW-1185">Reference proteome</keyword>
<comment type="caution">
    <text evidence="2">The sequence shown here is derived from an EMBL/GenBank/DDBJ whole genome shotgun (WGS) entry which is preliminary data.</text>
</comment>
<sequence>MHPALATALTCIAAREDRAVTGLPPLSETVDAEALTAVLESNAPVTVRFEYEGYRVVLGPGPDEVAVIDRER</sequence>
<name>A0A2A5QXN9_9EURY</name>
<dbReference type="EMBL" id="NXNI01000001">
    <property type="protein sequence ID" value="PCR91585.1"/>
    <property type="molecule type" value="Genomic_DNA"/>
</dbReference>
<proteinExistence type="predicted"/>
<organism evidence="2 3">
    <name type="scientific">Natrinema ejinorense</name>
    <dbReference type="NCBI Taxonomy" id="373386"/>
    <lineage>
        <taxon>Archaea</taxon>
        <taxon>Methanobacteriati</taxon>
        <taxon>Methanobacteriota</taxon>
        <taxon>Stenosarchaea group</taxon>
        <taxon>Halobacteria</taxon>
        <taxon>Halobacteriales</taxon>
        <taxon>Natrialbaceae</taxon>
        <taxon>Natrinema</taxon>
    </lineage>
</organism>
<dbReference type="Proteomes" id="UP000219689">
    <property type="component" value="Unassembled WGS sequence"/>
</dbReference>
<dbReference type="RefSeq" id="WP_097380523.1">
    <property type="nucleotide sequence ID" value="NZ_NXNI01000001.1"/>
</dbReference>
<accession>A0A2A5QXN9</accession>
<evidence type="ECO:0000259" key="1">
    <source>
        <dbReference type="Pfam" id="PF18545"/>
    </source>
</evidence>
<dbReference type="OrthoDB" id="221929at2157"/>
<protein>
    <recommendedName>
        <fullName evidence="1">Halobacterial output domain-containing protein</fullName>
    </recommendedName>
</protein>
<reference evidence="2 3" key="1">
    <citation type="submission" date="2017-09" db="EMBL/GenBank/DDBJ databases">
        <title>Genome sequences of Natrinema ejinorence JCM 13890T.</title>
        <authorList>
            <person name="Roh S.W."/>
            <person name="Kim Y.B."/>
            <person name="Kim J.Y."/>
        </authorList>
    </citation>
    <scope>NUCLEOTIDE SEQUENCE [LARGE SCALE GENOMIC DNA]</scope>
    <source>
        <strain evidence="2 3">JCM 13890</strain>
    </source>
</reference>
<dbReference type="InterPro" id="IPR040624">
    <property type="entry name" value="HalOD1"/>
</dbReference>
<gene>
    <name evidence="2" type="ORF">CP557_14245</name>
</gene>
<dbReference type="AlphaFoldDB" id="A0A2A5QXN9"/>
<evidence type="ECO:0000313" key="3">
    <source>
        <dbReference type="Proteomes" id="UP000219689"/>
    </source>
</evidence>
<feature type="domain" description="Halobacterial output" evidence="1">
    <location>
        <begin position="5"/>
        <end position="58"/>
    </location>
</feature>
<evidence type="ECO:0000313" key="2">
    <source>
        <dbReference type="EMBL" id="PCR91585.1"/>
    </source>
</evidence>